<evidence type="ECO:0000313" key="1">
    <source>
        <dbReference type="EMBL" id="KHN71740.1"/>
    </source>
</evidence>
<organism evidence="1 2">
    <name type="scientific">Toxocara canis</name>
    <name type="common">Canine roundworm</name>
    <dbReference type="NCBI Taxonomy" id="6265"/>
    <lineage>
        <taxon>Eukaryota</taxon>
        <taxon>Metazoa</taxon>
        <taxon>Ecdysozoa</taxon>
        <taxon>Nematoda</taxon>
        <taxon>Chromadorea</taxon>
        <taxon>Rhabditida</taxon>
        <taxon>Spirurina</taxon>
        <taxon>Ascaridomorpha</taxon>
        <taxon>Ascaridoidea</taxon>
        <taxon>Toxocaridae</taxon>
        <taxon>Toxocara</taxon>
    </lineage>
</organism>
<dbReference type="Proteomes" id="UP000031036">
    <property type="component" value="Unassembled WGS sequence"/>
</dbReference>
<evidence type="ECO:0000313" key="2">
    <source>
        <dbReference type="Proteomes" id="UP000031036"/>
    </source>
</evidence>
<gene>
    <name evidence="1" type="ORF">Tcan_06272</name>
</gene>
<reference evidence="1 2" key="1">
    <citation type="submission" date="2014-11" db="EMBL/GenBank/DDBJ databases">
        <title>Genetic blueprint of the zoonotic pathogen Toxocara canis.</title>
        <authorList>
            <person name="Zhu X.-Q."/>
            <person name="Korhonen P.K."/>
            <person name="Cai H."/>
            <person name="Young N.D."/>
            <person name="Nejsum P."/>
            <person name="von Samson-Himmelstjerna G."/>
            <person name="Boag P.R."/>
            <person name="Tan P."/>
            <person name="Li Q."/>
            <person name="Min J."/>
            <person name="Yang Y."/>
            <person name="Wang X."/>
            <person name="Fang X."/>
            <person name="Hall R.S."/>
            <person name="Hofmann A."/>
            <person name="Sternberg P.W."/>
            <person name="Jex A.R."/>
            <person name="Gasser R.B."/>
        </authorList>
    </citation>
    <scope>NUCLEOTIDE SEQUENCE [LARGE SCALE GENOMIC DNA]</scope>
    <source>
        <strain evidence="1">PN_DK_2014</strain>
    </source>
</reference>
<keyword evidence="2" id="KW-1185">Reference proteome</keyword>
<accession>A0A0B2US82</accession>
<dbReference type="AlphaFoldDB" id="A0A0B2US82"/>
<comment type="caution">
    <text evidence="1">The sequence shown here is derived from an EMBL/GenBank/DDBJ whole genome shotgun (WGS) entry which is preliminary data.</text>
</comment>
<proteinExistence type="predicted"/>
<sequence length="67" mass="7488">MRAFQCVAKLAEAGRLAGRRKCLGSEENRFHSEDKIHFKVRMSATKKAESFCAEGISEAEVSPTKRT</sequence>
<name>A0A0B2US82_TOXCA</name>
<dbReference type="EMBL" id="JPKZ01020809">
    <property type="protein sequence ID" value="KHN71740.1"/>
    <property type="molecule type" value="Genomic_DNA"/>
</dbReference>
<protein>
    <submittedName>
        <fullName evidence="1">Uncharacterized protein</fullName>
    </submittedName>
</protein>